<proteinExistence type="predicted"/>
<comment type="caution">
    <text evidence="1">The sequence shown here is derived from an EMBL/GenBank/DDBJ whole genome shotgun (WGS) entry which is preliminary data.</text>
</comment>
<gene>
    <name evidence="1" type="ORF">R3P38DRAFT_2788227</name>
</gene>
<dbReference type="EMBL" id="JAWWNJ010000058">
    <property type="protein sequence ID" value="KAK7013975.1"/>
    <property type="molecule type" value="Genomic_DNA"/>
</dbReference>
<name>A0AAW0ANA2_9AGAR</name>
<keyword evidence="2" id="KW-1185">Reference proteome</keyword>
<reference evidence="1 2" key="1">
    <citation type="journal article" date="2024" name="J Genomics">
        <title>Draft genome sequencing and assembly of Favolaschia claudopus CIRM-BRFM 2984 isolated from oak limbs.</title>
        <authorList>
            <person name="Navarro D."/>
            <person name="Drula E."/>
            <person name="Chaduli D."/>
            <person name="Cazenave R."/>
            <person name="Ahrendt S."/>
            <person name="Wang J."/>
            <person name="Lipzen A."/>
            <person name="Daum C."/>
            <person name="Barry K."/>
            <person name="Grigoriev I.V."/>
            <person name="Favel A."/>
            <person name="Rosso M.N."/>
            <person name="Martin F."/>
        </authorList>
    </citation>
    <scope>NUCLEOTIDE SEQUENCE [LARGE SCALE GENOMIC DNA]</scope>
    <source>
        <strain evidence="1 2">CIRM-BRFM 2984</strain>
    </source>
</reference>
<sequence length="128" mass="14271">MAFHTALSEAKVEAVPQKFGIGDEICLRLAESVCVVQVILDNLNSGEEHYYYYYRFDTCPPAAGKHSARCIYVPPQNRPLVDADLDSGPEYIEYLLKLDRQRLSVQLNAVARRVGAVGGGCHQLWSTL</sequence>
<organism evidence="1 2">
    <name type="scientific">Favolaschia claudopus</name>
    <dbReference type="NCBI Taxonomy" id="2862362"/>
    <lineage>
        <taxon>Eukaryota</taxon>
        <taxon>Fungi</taxon>
        <taxon>Dikarya</taxon>
        <taxon>Basidiomycota</taxon>
        <taxon>Agaricomycotina</taxon>
        <taxon>Agaricomycetes</taxon>
        <taxon>Agaricomycetidae</taxon>
        <taxon>Agaricales</taxon>
        <taxon>Marasmiineae</taxon>
        <taxon>Mycenaceae</taxon>
        <taxon>Favolaschia</taxon>
    </lineage>
</organism>
<evidence type="ECO:0000313" key="2">
    <source>
        <dbReference type="Proteomes" id="UP001362999"/>
    </source>
</evidence>
<dbReference type="AlphaFoldDB" id="A0AAW0ANA2"/>
<protein>
    <submittedName>
        <fullName evidence="1">Uncharacterized protein</fullName>
    </submittedName>
</protein>
<evidence type="ECO:0000313" key="1">
    <source>
        <dbReference type="EMBL" id="KAK7013975.1"/>
    </source>
</evidence>
<accession>A0AAW0ANA2</accession>
<dbReference type="Proteomes" id="UP001362999">
    <property type="component" value="Unassembled WGS sequence"/>
</dbReference>